<comment type="pathway">
    <text evidence="7">Carotenoid biosynthesis; staphyloxanthin biosynthesis; staphyloxanthin from farnesyl diphosphate: step 4/5.</text>
</comment>
<name>A0A1H2LUA5_9ACTN</name>
<evidence type="ECO:0000313" key="12">
    <source>
        <dbReference type="Proteomes" id="UP000198825"/>
    </source>
</evidence>
<dbReference type="Pfam" id="PF00535">
    <property type="entry name" value="Glycos_transf_2"/>
    <property type="match status" value="1"/>
</dbReference>
<dbReference type="AlphaFoldDB" id="A0A1H2LUA5"/>
<dbReference type="GO" id="GO:0005886">
    <property type="term" value="C:plasma membrane"/>
    <property type="evidence" value="ECO:0007669"/>
    <property type="project" value="UniProtKB-SubCell"/>
</dbReference>
<dbReference type="PANTHER" id="PTHR43646:SF2">
    <property type="entry name" value="GLYCOSYLTRANSFERASE 2-LIKE DOMAIN-CONTAINING PROTEIN"/>
    <property type="match status" value="1"/>
</dbReference>
<evidence type="ECO:0000256" key="6">
    <source>
        <dbReference type="ARBA" id="ARBA00037281"/>
    </source>
</evidence>
<evidence type="ECO:0000256" key="1">
    <source>
        <dbReference type="ARBA" id="ARBA00004236"/>
    </source>
</evidence>
<comment type="function">
    <text evidence="6">Catalyzes the glycosylation of 4,4'-diaponeurosporenoate, i.e. the esterification of glucose at the C1'' position with the carboxyl group of 4,4'-diaponeurosporenic acid, to form glycosyl-4,4'-diaponeurosporenoate. This is a step in the biosynthesis of staphyloxanthin, an orange pigment present in most staphylococci strains.</text>
</comment>
<evidence type="ECO:0000256" key="8">
    <source>
        <dbReference type="ARBA" id="ARBA00038120"/>
    </source>
</evidence>
<dbReference type="RefSeq" id="WP_331715254.1">
    <property type="nucleotide sequence ID" value="NZ_LT629799.1"/>
</dbReference>
<keyword evidence="12" id="KW-1185">Reference proteome</keyword>
<dbReference type="PANTHER" id="PTHR43646">
    <property type="entry name" value="GLYCOSYLTRANSFERASE"/>
    <property type="match status" value="1"/>
</dbReference>
<evidence type="ECO:0000313" key="11">
    <source>
        <dbReference type="EMBL" id="SDU84278.1"/>
    </source>
</evidence>
<evidence type="ECO:0000256" key="9">
    <source>
        <dbReference type="ARBA" id="ARBA00040345"/>
    </source>
</evidence>
<keyword evidence="4 11" id="KW-0808">Transferase</keyword>
<proteinExistence type="inferred from homology"/>
<evidence type="ECO:0000259" key="10">
    <source>
        <dbReference type="Pfam" id="PF00535"/>
    </source>
</evidence>
<dbReference type="SUPFAM" id="SSF53448">
    <property type="entry name" value="Nucleotide-diphospho-sugar transferases"/>
    <property type="match status" value="1"/>
</dbReference>
<dbReference type="Proteomes" id="UP000198825">
    <property type="component" value="Chromosome I"/>
</dbReference>
<evidence type="ECO:0000256" key="3">
    <source>
        <dbReference type="ARBA" id="ARBA00022676"/>
    </source>
</evidence>
<keyword evidence="2" id="KW-1003">Cell membrane</keyword>
<reference evidence="12" key="1">
    <citation type="submission" date="2016-10" db="EMBL/GenBank/DDBJ databases">
        <authorList>
            <person name="Varghese N."/>
            <person name="Submissions S."/>
        </authorList>
    </citation>
    <scope>NUCLEOTIDE SEQUENCE [LARGE SCALE GENOMIC DNA]</scope>
    <source>
        <strain evidence="12">DSM 21743</strain>
    </source>
</reference>
<dbReference type="EMBL" id="LT629799">
    <property type="protein sequence ID" value="SDU84278.1"/>
    <property type="molecule type" value="Genomic_DNA"/>
</dbReference>
<dbReference type="Gene3D" id="3.90.550.10">
    <property type="entry name" value="Spore Coat Polysaccharide Biosynthesis Protein SpsA, Chain A"/>
    <property type="match status" value="1"/>
</dbReference>
<keyword evidence="3" id="KW-0328">Glycosyltransferase</keyword>
<keyword evidence="5" id="KW-0472">Membrane</keyword>
<comment type="similarity">
    <text evidence="8">Belongs to the glycosyltransferase 2 family. CrtQ subfamily.</text>
</comment>
<sequence length="294" mass="31238">MVPAGVRSGGPVGRTPSVVVAAHDESAVITRCLDALAAQDEAAAVVVVANGCHDDTAGLARRPGVRVVELAEAGKANALNHGDAVAVGFPRLYLDADIVLPSDGVRRLADALAADDDLQAAVPARRMATEGRPWVVRCWAAINARLPVYEDALFGRGAIMLSRSGRALFEDFPGLMADDLFLDSVVARDRRAVIGSVEVVVQTPYRTRDLLNRLVRVRRANADLRSRALGTRPAARASWLRSVVLRDPRLLPAGLVYAVLTVVAAERARRASASKAWGRDESSRTAVGARGTTA</sequence>
<feature type="domain" description="Glycosyltransferase 2-like" evidence="10">
    <location>
        <begin position="17"/>
        <end position="135"/>
    </location>
</feature>
<accession>A0A1H2LUA5</accession>
<evidence type="ECO:0000256" key="2">
    <source>
        <dbReference type="ARBA" id="ARBA00022475"/>
    </source>
</evidence>
<organism evidence="11 12">
    <name type="scientific">Microlunatus sagamiharensis</name>
    <dbReference type="NCBI Taxonomy" id="546874"/>
    <lineage>
        <taxon>Bacteria</taxon>
        <taxon>Bacillati</taxon>
        <taxon>Actinomycetota</taxon>
        <taxon>Actinomycetes</taxon>
        <taxon>Propionibacteriales</taxon>
        <taxon>Propionibacteriaceae</taxon>
        <taxon>Microlunatus</taxon>
    </lineage>
</organism>
<evidence type="ECO:0000256" key="5">
    <source>
        <dbReference type="ARBA" id="ARBA00023136"/>
    </source>
</evidence>
<dbReference type="GO" id="GO:0016757">
    <property type="term" value="F:glycosyltransferase activity"/>
    <property type="evidence" value="ECO:0007669"/>
    <property type="project" value="UniProtKB-KW"/>
</dbReference>
<gene>
    <name evidence="11" type="ORF">SAMN04488544_0814</name>
</gene>
<dbReference type="STRING" id="546874.SAMN04488544_0814"/>
<evidence type="ECO:0000256" key="7">
    <source>
        <dbReference type="ARBA" id="ARBA00037904"/>
    </source>
</evidence>
<dbReference type="InterPro" id="IPR001173">
    <property type="entry name" value="Glyco_trans_2-like"/>
</dbReference>
<protein>
    <recommendedName>
        <fullName evidence="9">4,4'-diaponeurosporenoate glycosyltransferase</fullName>
    </recommendedName>
</protein>
<evidence type="ECO:0000256" key="4">
    <source>
        <dbReference type="ARBA" id="ARBA00022679"/>
    </source>
</evidence>
<comment type="subcellular location">
    <subcellularLocation>
        <location evidence="1">Cell membrane</location>
    </subcellularLocation>
</comment>
<dbReference type="InterPro" id="IPR029044">
    <property type="entry name" value="Nucleotide-diphossugar_trans"/>
</dbReference>